<keyword evidence="4 5" id="KW-0472">Membrane</keyword>
<evidence type="ECO:0000256" key="2">
    <source>
        <dbReference type="ARBA" id="ARBA00022692"/>
    </source>
</evidence>
<dbReference type="GO" id="GO:0012505">
    <property type="term" value="C:endomembrane system"/>
    <property type="evidence" value="ECO:0007669"/>
    <property type="project" value="UniProtKB-SubCell"/>
</dbReference>
<dbReference type="Pfam" id="PF04191">
    <property type="entry name" value="PEMT"/>
    <property type="match status" value="1"/>
</dbReference>
<sequence length="172" mass="18751">MRSRSAAIGGNIVGVVALPGTVAGLIPWWISRWQLPGAEPLWIPAQVVGAVLIAAGLYVLLSAVARFALALGTLAPVAPTERLVVEGFHRFVRNPMYVGVIAAILGQALLFGSLGVAVYGIVVWVFFSLFVRWYEEPTLVRQFGGEYETYRRNVPAWIPRVRPWEPAAQPDG</sequence>
<keyword evidence="3 5" id="KW-1133">Transmembrane helix</keyword>
<dbReference type="EMBL" id="JACHJT010000001">
    <property type="protein sequence ID" value="MBB4932611.1"/>
    <property type="molecule type" value="Genomic_DNA"/>
</dbReference>
<dbReference type="Proteomes" id="UP000523007">
    <property type="component" value="Unassembled WGS sequence"/>
</dbReference>
<dbReference type="PANTHER" id="PTHR12714">
    <property type="entry name" value="PROTEIN-S ISOPRENYLCYSTEINE O-METHYLTRANSFERASE"/>
    <property type="match status" value="1"/>
</dbReference>
<protein>
    <submittedName>
        <fullName evidence="6">Protein-S-isoprenylcysteine O-methyltransferase Ste14</fullName>
    </submittedName>
</protein>
<gene>
    <name evidence="6" type="ORF">F4561_003431</name>
</gene>
<dbReference type="InterPro" id="IPR007318">
    <property type="entry name" value="Phopholipid_MeTrfase"/>
</dbReference>
<evidence type="ECO:0000313" key="7">
    <source>
        <dbReference type="Proteomes" id="UP000523007"/>
    </source>
</evidence>
<feature type="transmembrane region" description="Helical" evidence="5">
    <location>
        <begin position="50"/>
        <end position="75"/>
    </location>
</feature>
<keyword evidence="6" id="KW-0808">Transferase</keyword>
<organism evidence="6 7">
    <name type="scientific">Lipingzhangella halophila</name>
    <dbReference type="NCBI Taxonomy" id="1783352"/>
    <lineage>
        <taxon>Bacteria</taxon>
        <taxon>Bacillati</taxon>
        <taxon>Actinomycetota</taxon>
        <taxon>Actinomycetes</taxon>
        <taxon>Streptosporangiales</taxon>
        <taxon>Nocardiopsidaceae</taxon>
        <taxon>Lipingzhangella</taxon>
    </lineage>
</organism>
<dbReference type="GO" id="GO:0032259">
    <property type="term" value="P:methylation"/>
    <property type="evidence" value="ECO:0007669"/>
    <property type="project" value="UniProtKB-KW"/>
</dbReference>
<feature type="transmembrane region" description="Helical" evidence="5">
    <location>
        <begin position="96"/>
        <end position="127"/>
    </location>
</feature>
<proteinExistence type="predicted"/>
<evidence type="ECO:0000313" key="6">
    <source>
        <dbReference type="EMBL" id="MBB4932611.1"/>
    </source>
</evidence>
<dbReference type="Gene3D" id="1.20.120.1630">
    <property type="match status" value="1"/>
</dbReference>
<keyword evidence="6" id="KW-0489">Methyltransferase</keyword>
<accession>A0A7W7W3B7</accession>
<keyword evidence="7" id="KW-1185">Reference proteome</keyword>
<evidence type="ECO:0000256" key="1">
    <source>
        <dbReference type="ARBA" id="ARBA00004127"/>
    </source>
</evidence>
<evidence type="ECO:0000256" key="4">
    <source>
        <dbReference type="ARBA" id="ARBA00023136"/>
    </source>
</evidence>
<keyword evidence="2 5" id="KW-0812">Transmembrane</keyword>
<dbReference type="RefSeq" id="WP_184580161.1">
    <property type="nucleotide sequence ID" value="NZ_JACHJT010000001.1"/>
</dbReference>
<reference evidence="6 7" key="1">
    <citation type="submission" date="2020-08" db="EMBL/GenBank/DDBJ databases">
        <title>Sequencing the genomes of 1000 actinobacteria strains.</title>
        <authorList>
            <person name="Klenk H.-P."/>
        </authorList>
    </citation>
    <scope>NUCLEOTIDE SEQUENCE [LARGE SCALE GENOMIC DNA]</scope>
    <source>
        <strain evidence="6 7">DSM 102030</strain>
    </source>
</reference>
<feature type="transmembrane region" description="Helical" evidence="5">
    <location>
        <begin position="12"/>
        <end position="30"/>
    </location>
</feature>
<dbReference type="GO" id="GO:0008168">
    <property type="term" value="F:methyltransferase activity"/>
    <property type="evidence" value="ECO:0007669"/>
    <property type="project" value="UniProtKB-KW"/>
</dbReference>
<comment type="subcellular location">
    <subcellularLocation>
        <location evidence="1">Endomembrane system</location>
        <topology evidence="1">Multi-pass membrane protein</topology>
    </subcellularLocation>
</comment>
<name>A0A7W7W3B7_9ACTN</name>
<evidence type="ECO:0000256" key="3">
    <source>
        <dbReference type="ARBA" id="ARBA00022989"/>
    </source>
</evidence>
<dbReference type="AlphaFoldDB" id="A0A7W7W3B7"/>
<dbReference type="PANTHER" id="PTHR12714:SF24">
    <property type="entry name" value="SLR1182 PROTEIN"/>
    <property type="match status" value="1"/>
</dbReference>
<comment type="caution">
    <text evidence="6">The sequence shown here is derived from an EMBL/GenBank/DDBJ whole genome shotgun (WGS) entry which is preliminary data.</text>
</comment>
<evidence type="ECO:0000256" key="5">
    <source>
        <dbReference type="SAM" id="Phobius"/>
    </source>
</evidence>